<dbReference type="Proteomes" id="UP000054359">
    <property type="component" value="Unassembled WGS sequence"/>
</dbReference>
<feature type="compositionally biased region" description="Basic and acidic residues" evidence="1">
    <location>
        <begin position="78"/>
        <end position="90"/>
    </location>
</feature>
<evidence type="ECO:0000313" key="3">
    <source>
        <dbReference type="Proteomes" id="UP000054359"/>
    </source>
</evidence>
<dbReference type="AlphaFoldDB" id="A0A087UBF6"/>
<feature type="region of interest" description="Disordered" evidence="1">
    <location>
        <begin position="1"/>
        <end position="219"/>
    </location>
</feature>
<sequence length="219" mass="23267">MHMKERRDLSPPPPTYRIVGGKVVANPAKNEPSSLERLESGRPTLDTKGGSNYGRWGTPDNAPTKSVPPPSSYTPYKPGEKTKPLADKDTTGPTDPKASFLRGPLEAGAPRSAFTRSPGEIGLPKFGMARVTPDGPRGPLAAKGASGSTTEKGMPLATFRSPYEDTSYPKGYRTGTPRSIRNNPEPLRAQASTEPSDKDSSRAHSVASTLSAPDVIGKR</sequence>
<dbReference type="OrthoDB" id="6419082at2759"/>
<protein>
    <submittedName>
        <fullName evidence="2">Uncharacterized protein</fullName>
    </submittedName>
</protein>
<evidence type="ECO:0000256" key="1">
    <source>
        <dbReference type="SAM" id="MobiDB-lite"/>
    </source>
</evidence>
<proteinExistence type="predicted"/>
<gene>
    <name evidence="2" type="ORF">X975_01183</name>
</gene>
<name>A0A087UBF6_STEMI</name>
<evidence type="ECO:0000313" key="2">
    <source>
        <dbReference type="EMBL" id="KFM74695.1"/>
    </source>
</evidence>
<dbReference type="EMBL" id="KK119094">
    <property type="protein sequence ID" value="KFM74695.1"/>
    <property type="molecule type" value="Genomic_DNA"/>
</dbReference>
<accession>A0A087UBF6</accession>
<organism evidence="2 3">
    <name type="scientific">Stegodyphus mimosarum</name>
    <name type="common">African social velvet spider</name>
    <dbReference type="NCBI Taxonomy" id="407821"/>
    <lineage>
        <taxon>Eukaryota</taxon>
        <taxon>Metazoa</taxon>
        <taxon>Ecdysozoa</taxon>
        <taxon>Arthropoda</taxon>
        <taxon>Chelicerata</taxon>
        <taxon>Arachnida</taxon>
        <taxon>Araneae</taxon>
        <taxon>Araneomorphae</taxon>
        <taxon>Entelegynae</taxon>
        <taxon>Eresoidea</taxon>
        <taxon>Eresidae</taxon>
        <taxon>Stegodyphus</taxon>
    </lineage>
</organism>
<feature type="non-terminal residue" evidence="2">
    <location>
        <position position="219"/>
    </location>
</feature>
<keyword evidence="3" id="KW-1185">Reference proteome</keyword>
<reference evidence="2 3" key="1">
    <citation type="submission" date="2013-11" db="EMBL/GenBank/DDBJ databases">
        <title>Genome sequencing of Stegodyphus mimosarum.</title>
        <authorList>
            <person name="Bechsgaard J."/>
        </authorList>
    </citation>
    <scope>NUCLEOTIDE SEQUENCE [LARGE SCALE GENOMIC DNA]</scope>
</reference>